<gene>
    <name evidence="2" type="ORF">MMUR_08310</name>
</gene>
<organism evidence="2 3">
    <name type="scientific">Mycolicibacterium murale</name>
    <dbReference type="NCBI Taxonomy" id="182220"/>
    <lineage>
        <taxon>Bacteria</taxon>
        <taxon>Bacillati</taxon>
        <taxon>Actinomycetota</taxon>
        <taxon>Actinomycetes</taxon>
        <taxon>Mycobacteriales</taxon>
        <taxon>Mycobacteriaceae</taxon>
        <taxon>Mycolicibacterium</taxon>
    </lineage>
</organism>
<dbReference type="Proteomes" id="UP000465241">
    <property type="component" value="Unassembled WGS sequence"/>
</dbReference>
<dbReference type="AlphaFoldDB" id="A0A7I9WG28"/>
<keyword evidence="1" id="KW-0472">Membrane</keyword>
<dbReference type="EMBL" id="BLKT01000003">
    <property type="protein sequence ID" value="GFG56695.1"/>
    <property type="molecule type" value="Genomic_DNA"/>
</dbReference>
<comment type="caution">
    <text evidence="2">The sequence shown here is derived from an EMBL/GenBank/DDBJ whole genome shotgun (WGS) entry which is preliminary data.</text>
</comment>
<feature type="transmembrane region" description="Helical" evidence="1">
    <location>
        <begin position="30"/>
        <end position="56"/>
    </location>
</feature>
<feature type="transmembrane region" description="Helical" evidence="1">
    <location>
        <begin position="77"/>
        <end position="95"/>
    </location>
</feature>
<feature type="transmembrane region" description="Helical" evidence="1">
    <location>
        <begin position="101"/>
        <end position="121"/>
    </location>
</feature>
<sequence length="193" mass="20059">MTDTLSAPEVDHGADRWLTRYYLVRAAFNVAWVAAAFLTPDAAPALAVLFLIYPAWDAAANVVDAQRSGGVRNNPTQAVNAAVSVLTAGAVAVALTDSMNAVLGVFGVWAAVSGLLQLATGLRRRRSRAGGQWAMLLSGAQSTAAGVMFVITSTSTEVPDATAVAPYAAFGAFYFVVAAVWLAIGAVRRSRNA</sequence>
<feature type="transmembrane region" description="Helical" evidence="1">
    <location>
        <begin position="133"/>
        <end position="152"/>
    </location>
</feature>
<dbReference type="InterPro" id="IPR005325">
    <property type="entry name" value="DUF308_memb"/>
</dbReference>
<evidence type="ECO:0000313" key="2">
    <source>
        <dbReference type="EMBL" id="GFG56695.1"/>
    </source>
</evidence>
<keyword evidence="1" id="KW-0812">Transmembrane</keyword>
<accession>A0A7I9WG28</accession>
<keyword evidence="1" id="KW-1133">Transmembrane helix</keyword>
<dbReference type="RefSeq" id="WP_193488229.1">
    <property type="nucleotide sequence ID" value="NZ_BAAAMC010000028.1"/>
</dbReference>
<feature type="transmembrane region" description="Helical" evidence="1">
    <location>
        <begin position="164"/>
        <end position="187"/>
    </location>
</feature>
<keyword evidence="3" id="KW-1185">Reference proteome</keyword>
<evidence type="ECO:0000313" key="3">
    <source>
        <dbReference type="Proteomes" id="UP000465241"/>
    </source>
</evidence>
<name>A0A7I9WG28_9MYCO</name>
<reference evidence="2 3" key="1">
    <citation type="journal article" date="2019" name="Emerg. Microbes Infect.">
        <title>Comprehensive subspecies identification of 175 nontuberculous mycobacteria species based on 7547 genomic profiles.</title>
        <authorList>
            <person name="Matsumoto Y."/>
            <person name="Kinjo T."/>
            <person name="Motooka D."/>
            <person name="Nabeya D."/>
            <person name="Jung N."/>
            <person name="Uechi K."/>
            <person name="Horii T."/>
            <person name="Iida T."/>
            <person name="Fujita J."/>
            <person name="Nakamura S."/>
        </authorList>
    </citation>
    <scope>NUCLEOTIDE SEQUENCE [LARGE SCALE GENOMIC DNA]</scope>
    <source>
        <strain evidence="2 3">JCM 13392</strain>
    </source>
</reference>
<protein>
    <submittedName>
        <fullName evidence="2">Membrane protein</fullName>
    </submittedName>
</protein>
<evidence type="ECO:0000256" key="1">
    <source>
        <dbReference type="SAM" id="Phobius"/>
    </source>
</evidence>
<dbReference type="Pfam" id="PF03729">
    <property type="entry name" value="DUF308"/>
    <property type="match status" value="1"/>
</dbReference>
<proteinExistence type="predicted"/>